<dbReference type="Gene3D" id="1.10.10.10">
    <property type="entry name" value="Winged helix-like DNA-binding domain superfamily/Winged helix DNA-binding domain"/>
    <property type="match status" value="1"/>
</dbReference>
<proteinExistence type="predicted"/>
<dbReference type="GO" id="GO:0006281">
    <property type="term" value="P:DNA repair"/>
    <property type="evidence" value="ECO:0007669"/>
    <property type="project" value="UniProtKB-KW"/>
</dbReference>
<dbReference type="GO" id="GO:0032259">
    <property type="term" value="P:methylation"/>
    <property type="evidence" value="ECO:0007669"/>
    <property type="project" value="UniProtKB-KW"/>
</dbReference>
<comment type="caution">
    <text evidence="8">The sequence shown here is derived from an EMBL/GenBank/DDBJ whole genome shotgun (WGS) entry which is preliminary data.</text>
</comment>
<keyword evidence="4" id="KW-0227">DNA damage</keyword>
<evidence type="ECO:0000259" key="7">
    <source>
        <dbReference type="Pfam" id="PF01035"/>
    </source>
</evidence>
<evidence type="ECO:0000256" key="3">
    <source>
        <dbReference type="ARBA" id="ARBA00022679"/>
    </source>
</evidence>
<dbReference type="SUPFAM" id="SSF46767">
    <property type="entry name" value="Methylated DNA-protein cysteine methyltransferase, C-terminal domain"/>
    <property type="match status" value="1"/>
</dbReference>
<protein>
    <submittedName>
        <fullName evidence="8">Methylated-DNA-[protein]-cysteine S-methyltransferase</fullName>
    </submittedName>
</protein>
<keyword evidence="3 8" id="KW-0808">Transferase</keyword>
<dbReference type="AlphaFoldDB" id="A0A368X8T8"/>
<evidence type="ECO:0000256" key="5">
    <source>
        <dbReference type="ARBA" id="ARBA00023204"/>
    </source>
</evidence>
<keyword evidence="2 8" id="KW-0489">Methyltransferase</keyword>
<dbReference type="PANTHER" id="PTHR10815">
    <property type="entry name" value="METHYLATED-DNA--PROTEIN-CYSTEINE METHYLTRANSFERASE"/>
    <property type="match status" value="1"/>
</dbReference>
<dbReference type="PANTHER" id="PTHR10815:SF5">
    <property type="entry name" value="METHYLATED-DNA--PROTEIN-CYSTEINE METHYLTRANSFERASE"/>
    <property type="match status" value="1"/>
</dbReference>
<evidence type="ECO:0000256" key="6">
    <source>
        <dbReference type="ARBA" id="ARBA00049348"/>
    </source>
</evidence>
<keyword evidence="5" id="KW-0234">DNA repair</keyword>
<dbReference type="InterPro" id="IPR014048">
    <property type="entry name" value="MethylDNA_cys_MeTrfase_DNA-bd"/>
</dbReference>
<reference evidence="8 9" key="1">
    <citation type="submission" date="2018-07" db="EMBL/GenBank/DDBJ databases">
        <title>Genomic Encyclopedia of Type Strains, Phase IV (KMG-IV): sequencing the most valuable type-strain genomes for metagenomic binning, comparative biology and taxonomic classification.</title>
        <authorList>
            <person name="Goeker M."/>
        </authorList>
    </citation>
    <scope>NUCLEOTIDE SEQUENCE [LARGE SCALE GENOMIC DNA]</scope>
    <source>
        <strain evidence="8 9">DSM 21634</strain>
    </source>
</reference>
<gene>
    <name evidence="8" type="ORF">DES41_11646</name>
</gene>
<dbReference type="GO" id="GO:0003908">
    <property type="term" value="F:methylated-DNA-[protein]-cysteine S-methyltransferase activity"/>
    <property type="evidence" value="ECO:0007669"/>
    <property type="project" value="UniProtKB-EC"/>
</dbReference>
<dbReference type="Proteomes" id="UP000252884">
    <property type="component" value="Unassembled WGS sequence"/>
</dbReference>
<dbReference type="InterPro" id="IPR001497">
    <property type="entry name" value="MethylDNA_cys_MeTrfase_AS"/>
</dbReference>
<dbReference type="InterPro" id="IPR036217">
    <property type="entry name" value="MethylDNA_cys_MeTrfase_DNAb"/>
</dbReference>
<evidence type="ECO:0000256" key="4">
    <source>
        <dbReference type="ARBA" id="ARBA00022763"/>
    </source>
</evidence>
<accession>A0A368X8T8</accession>
<keyword evidence="9" id="KW-1185">Reference proteome</keyword>
<dbReference type="SUPFAM" id="SSF53155">
    <property type="entry name" value="Methylated DNA-protein cysteine methyltransferase domain"/>
    <property type="match status" value="1"/>
</dbReference>
<evidence type="ECO:0000313" key="8">
    <source>
        <dbReference type="EMBL" id="RCW64139.1"/>
    </source>
</evidence>
<sequence length="178" mass="18594">MTTGLYLFDTSIGRCGMGWSVRGIASVQLPDHSDARLLARLQQRLPGAQIATPPDAVRRAADRTIALLEGAHDGLLDVALDMHGIALFHQRVYARARAIPPGRTITYGELAADIGDPGAARAVGQALGLNPFAPIVPCHRILAAGARSGGFSAPGGVDTKLRMLLAEHAAFGAPGLFD</sequence>
<comment type="catalytic activity">
    <reaction evidence="6">
        <text>a 6-O-methyl-2'-deoxyguanosine in DNA + L-cysteinyl-[protein] = S-methyl-L-cysteinyl-[protein] + a 2'-deoxyguanosine in DNA</text>
        <dbReference type="Rhea" id="RHEA:24000"/>
        <dbReference type="Rhea" id="RHEA-COMP:10131"/>
        <dbReference type="Rhea" id="RHEA-COMP:10132"/>
        <dbReference type="Rhea" id="RHEA-COMP:11367"/>
        <dbReference type="Rhea" id="RHEA-COMP:11368"/>
        <dbReference type="ChEBI" id="CHEBI:29950"/>
        <dbReference type="ChEBI" id="CHEBI:82612"/>
        <dbReference type="ChEBI" id="CHEBI:85445"/>
        <dbReference type="ChEBI" id="CHEBI:85448"/>
        <dbReference type="EC" id="2.1.1.63"/>
    </reaction>
</comment>
<dbReference type="PROSITE" id="PS00374">
    <property type="entry name" value="MGMT"/>
    <property type="match status" value="1"/>
</dbReference>
<dbReference type="CDD" id="cd06445">
    <property type="entry name" value="ATase"/>
    <property type="match status" value="1"/>
</dbReference>
<dbReference type="Pfam" id="PF01035">
    <property type="entry name" value="DNA_binding_1"/>
    <property type="match status" value="1"/>
</dbReference>
<dbReference type="Gene3D" id="3.30.160.70">
    <property type="entry name" value="Methylated DNA-protein cysteine methyltransferase domain"/>
    <property type="match status" value="1"/>
</dbReference>
<dbReference type="NCBIfam" id="TIGR00589">
    <property type="entry name" value="ogt"/>
    <property type="match status" value="1"/>
</dbReference>
<dbReference type="InterPro" id="IPR036388">
    <property type="entry name" value="WH-like_DNA-bd_sf"/>
</dbReference>
<organism evidence="8 9">
    <name type="scientific">Pseudorhodoferax soli</name>
    <dbReference type="NCBI Taxonomy" id="545864"/>
    <lineage>
        <taxon>Bacteria</taxon>
        <taxon>Pseudomonadati</taxon>
        <taxon>Pseudomonadota</taxon>
        <taxon>Betaproteobacteria</taxon>
        <taxon>Burkholderiales</taxon>
        <taxon>Comamonadaceae</taxon>
    </lineage>
</organism>
<evidence type="ECO:0000256" key="1">
    <source>
        <dbReference type="ARBA" id="ARBA00001286"/>
    </source>
</evidence>
<name>A0A368X8T8_9BURK</name>
<feature type="domain" description="Methylated-DNA-[protein]-cysteine S-methyltransferase DNA binding" evidence="7">
    <location>
        <begin position="88"/>
        <end position="168"/>
    </location>
</feature>
<comment type="catalytic activity">
    <reaction evidence="1">
        <text>a 4-O-methyl-thymidine in DNA + L-cysteinyl-[protein] = a thymidine in DNA + S-methyl-L-cysteinyl-[protein]</text>
        <dbReference type="Rhea" id="RHEA:53428"/>
        <dbReference type="Rhea" id="RHEA-COMP:10131"/>
        <dbReference type="Rhea" id="RHEA-COMP:10132"/>
        <dbReference type="Rhea" id="RHEA-COMP:13555"/>
        <dbReference type="Rhea" id="RHEA-COMP:13556"/>
        <dbReference type="ChEBI" id="CHEBI:29950"/>
        <dbReference type="ChEBI" id="CHEBI:82612"/>
        <dbReference type="ChEBI" id="CHEBI:137386"/>
        <dbReference type="ChEBI" id="CHEBI:137387"/>
        <dbReference type="EC" id="2.1.1.63"/>
    </reaction>
</comment>
<dbReference type="EMBL" id="QPJK01000016">
    <property type="protein sequence ID" value="RCW64139.1"/>
    <property type="molecule type" value="Genomic_DNA"/>
</dbReference>
<evidence type="ECO:0000256" key="2">
    <source>
        <dbReference type="ARBA" id="ARBA00022603"/>
    </source>
</evidence>
<dbReference type="RefSeq" id="WP_245966032.1">
    <property type="nucleotide sequence ID" value="NZ_QPJK01000016.1"/>
</dbReference>
<evidence type="ECO:0000313" key="9">
    <source>
        <dbReference type="Proteomes" id="UP000252884"/>
    </source>
</evidence>
<dbReference type="InterPro" id="IPR036631">
    <property type="entry name" value="MGMT_N_sf"/>
</dbReference>